<gene>
    <name evidence="1" type="ORF">AXF42_Ash014771</name>
</gene>
<dbReference type="AlphaFoldDB" id="A0A2H9ZW86"/>
<evidence type="ECO:0000313" key="1">
    <source>
        <dbReference type="EMBL" id="PKA47575.1"/>
    </source>
</evidence>
<name>A0A2H9ZW86_9ASPA</name>
<organism evidence="1 2">
    <name type="scientific">Apostasia shenzhenica</name>
    <dbReference type="NCBI Taxonomy" id="1088818"/>
    <lineage>
        <taxon>Eukaryota</taxon>
        <taxon>Viridiplantae</taxon>
        <taxon>Streptophyta</taxon>
        <taxon>Embryophyta</taxon>
        <taxon>Tracheophyta</taxon>
        <taxon>Spermatophyta</taxon>
        <taxon>Magnoliopsida</taxon>
        <taxon>Liliopsida</taxon>
        <taxon>Asparagales</taxon>
        <taxon>Orchidaceae</taxon>
        <taxon>Apostasioideae</taxon>
        <taxon>Apostasia</taxon>
    </lineage>
</organism>
<proteinExistence type="predicted"/>
<keyword evidence="2" id="KW-1185">Reference proteome</keyword>
<dbReference type="EMBL" id="KZ453122">
    <property type="protein sequence ID" value="PKA47575.1"/>
    <property type="molecule type" value="Genomic_DNA"/>
</dbReference>
<accession>A0A2H9ZW86</accession>
<sequence length="122" mass="12982">MSCLPSAFESSLLANSIFTSSVSIPQPRQPQNHPSHLPVKTYTCKFHRILGQLSLDPDLPPASLELDSACAQIIRLGFYIEPGAALPRISLEPCAGPPELCSESSVALIASLALTWNLAAIA</sequence>
<dbReference type="Proteomes" id="UP000236161">
    <property type="component" value="Unassembled WGS sequence"/>
</dbReference>
<reference evidence="1 2" key="1">
    <citation type="journal article" date="2017" name="Nature">
        <title>The Apostasia genome and the evolution of orchids.</title>
        <authorList>
            <person name="Zhang G.Q."/>
            <person name="Liu K.W."/>
            <person name="Li Z."/>
            <person name="Lohaus R."/>
            <person name="Hsiao Y.Y."/>
            <person name="Niu S.C."/>
            <person name="Wang J.Y."/>
            <person name="Lin Y.C."/>
            <person name="Xu Q."/>
            <person name="Chen L.J."/>
            <person name="Yoshida K."/>
            <person name="Fujiwara S."/>
            <person name="Wang Z.W."/>
            <person name="Zhang Y.Q."/>
            <person name="Mitsuda N."/>
            <person name="Wang M."/>
            <person name="Liu G.H."/>
            <person name="Pecoraro L."/>
            <person name="Huang H.X."/>
            <person name="Xiao X.J."/>
            <person name="Lin M."/>
            <person name="Wu X.Y."/>
            <person name="Wu W.L."/>
            <person name="Chen Y.Y."/>
            <person name="Chang S.B."/>
            <person name="Sakamoto S."/>
            <person name="Ohme-Takagi M."/>
            <person name="Yagi M."/>
            <person name="Zeng S.J."/>
            <person name="Shen C.Y."/>
            <person name="Yeh C.M."/>
            <person name="Luo Y.B."/>
            <person name="Tsai W.C."/>
            <person name="Van de Peer Y."/>
            <person name="Liu Z.J."/>
        </authorList>
    </citation>
    <scope>NUCLEOTIDE SEQUENCE [LARGE SCALE GENOMIC DNA]</scope>
    <source>
        <strain evidence="2">cv. Shenzhen</strain>
        <tissue evidence="1">Stem</tissue>
    </source>
</reference>
<protein>
    <submittedName>
        <fullName evidence="1">Uncharacterized protein</fullName>
    </submittedName>
</protein>
<evidence type="ECO:0000313" key="2">
    <source>
        <dbReference type="Proteomes" id="UP000236161"/>
    </source>
</evidence>